<dbReference type="GO" id="GO:0005886">
    <property type="term" value="C:plasma membrane"/>
    <property type="evidence" value="ECO:0007669"/>
    <property type="project" value="UniProtKB-SubCell"/>
</dbReference>
<feature type="chain" id="PRO_5038486230" description="Foldase protein PrsA" evidence="13">
    <location>
        <begin position="20"/>
        <end position="344"/>
    </location>
</feature>
<evidence type="ECO:0000256" key="11">
    <source>
        <dbReference type="HAMAP-Rule" id="MF_01145"/>
    </source>
</evidence>
<keyword evidence="16" id="KW-1185">Reference proteome</keyword>
<evidence type="ECO:0000256" key="13">
    <source>
        <dbReference type="SAM" id="SignalP"/>
    </source>
</evidence>
<evidence type="ECO:0000256" key="3">
    <source>
        <dbReference type="ARBA" id="ARBA00006071"/>
    </source>
</evidence>
<feature type="domain" description="PpiC" evidence="14">
    <location>
        <begin position="136"/>
        <end position="226"/>
    </location>
</feature>
<dbReference type="RefSeq" id="WP_109985514.1">
    <property type="nucleotide sequence ID" value="NZ_JAJUIE010000018.1"/>
</dbReference>
<organism evidence="15 16">
    <name type="scientific">Gracilibacillus dipsosauri</name>
    <dbReference type="NCBI Taxonomy" id="178340"/>
    <lineage>
        <taxon>Bacteria</taxon>
        <taxon>Bacillati</taxon>
        <taxon>Bacillota</taxon>
        <taxon>Bacilli</taxon>
        <taxon>Bacillales</taxon>
        <taxon>Bacillaceae</taxon>
        <taxon>Gracilibacillus</taxon>
    </lineage>
</organism>
<evidence type="ECO:0000256" key="7">
    <source>
        <dbReference type="ARBA" id="ARBA00023136"/>
    </source>
</evidence>
<keyword evidence="7 11" id="KW-0472">Membrane</keyword>
<evidence type="ECO:0000256" key="8">
    <source>
        <dbReference type="ARBA" id="ARBA00023139"/>
    </source>
</evidence>
<reference evidence="15 16" key="1">
    <citation type="submission" date="2018-05" db="EMBL/GenBank/DDBJ databases">
        <title>Genomic analysis of Gracilibacillus dipsosauri DD1 reveals novel features of a salt-tolerant amylase.</title>
        <authorList>
            <person name="Deutch C.E."/>
            <person name="Yang S."/>
        </authorList>
    </citation>
    <scope>NUCLEOTIDE SEQUENCE [LARGE SCALE GENOMIC DNA]</scope>
    <source>
        <strain evidence="15 16">DD1</strain>
    </source>
</reference>
<feature type="signal peptide" evidence="13">
    <location>
        <begin position="1"/>
        <end position="19"/>
    </location>
</feature>
<dbReference type="SUPFAM" id="SSF109998">
    <property type="entry name" value="Triger factor/SurA peptide-binding domain-like"/>
    <property type="match status" value="1"/>
</dbReference>
<dbReference type="Gene3D" id="1.10.3120.10">
    <property type="entry name" value="Trigger factor, C-terminal domain"/>
    <property type="match status" value="1"/>
</dbReference>
<dbReference type="AlphaFoldDB" id="A0A317KTI9"/>
<dbReference type="GO" id="GO:0015031">
    <property type="term" value="P:protein transport"/>
    <property type="evidence" value="ECO:0007669"/>
    <property type="project" value="InterPro"/>
</dbReference>
<dbReference type="InterPro" id="IPR023058">
    <property type="entry name" value="PPIase_PpiC_CS"/>
</dbReference>
<dbReference type="GO" id="GO:0003755">
    <property type="term" value="F:peptidyl-prolyl cis-trans isomerase activity"/>
    <property type="evidence" value="ECO:0007669"/>
    <property type="project" value="UniProtKB-UniRule"/>
</dbReference>
<dbReference type="InterPro" id="IPR050245">
    <property type="entry name" value="PrsA_foldase"/>
</dbReference>
<dbReference type="InterPro" id="IPR000297">
    <property type="entry name" value="PPIase_PpiC"/>
</dbReference>
<protein>
    <recommendedName>
        <fullName evidence="11">Foldase protein PrsA</fullName>
        <ecNumber evidence="11">5.2.1.8</ecNumber>
    </recommendedName>
</protein>
<evidence type="ECO:0000256" key="6">
    <source>
        <dbReference type="ARBA" id="ARBA00023110"/>
    </source>
</evidence>
<evidence type="ECO:0000256" key="4">
    <source>
        <dbReference type="ARBA" id="ARBA00022475"/>
    </source>
</evidence>
<evidence type="ECO:0000256" key="2">
    <source>
        <dbReference type="ARBA" id="ARBA00004193"/>
    </source>
</evidence>
<comment type="function">
    <text evidence="11">Plays a major role in protein secretion by helping the post-translocational extracellular folding of several secreted proteins.</text>
</comment>
<dbReference type="PROSITE" id="PS51257">
    <property type="entry name" value="PROKAR_LIPOPROTEIN"/>
    <property type="match status" value="1"/>
</dbReference>
<keyword evidence="6 11" id="KW-0697">Rotamase</keyword>
<dbReference type="InterPro" id="IPR027304">
    <property type="entry name" value="Trigger_fact/SurA_dom_sf"/>
</dbReference>
<comment type="subcellular location">
    <subcellularLocation>
        <location evidence="2 11">Cell membrane</location>
        <topology evidence="2 11">Lipid-anchor</topology>
    </subcellularLocation>
</comment>
<evidence type="ECO:0000313" key="16">
    <source>
        <dbReference type="Proteomes" id="UP000245624"/>
    </source>
</evidence>
<dbReference type="InterPro" id="IPR023059">
    <property type="entry name" value="Foldase_PrsA"/>
</dbReference>
<dbReference type="HAMAP" id="MF_01145">
    <property type="entry name" value="Foldase_PrsA"/>
    <property type="match status" value="1"/>
</dbReference>
<comment type="caution">
    <text evidence="15">The sequence shown here is derived from an EMBL/GenBank/DDBJ whole genome shotgun (WGS) entry which is preliminary data.</text>
</comment>
<evidence type="ECO:0000256" key="1">
    <source>
        <dbReference type="ARBA" id="ARBA00000971"/>
    </source>
</evidence>
<comment type="similarity">
    <text evidence="3 11">Belongs to the PrsA family.</text>
</comment>
<dbReference type="OrthoDB" id="14196at2"/>
<dbReference type="Gene3D" id="3.10.50.40">
    <property type="match status" value="1"/>
</dbReference>
<keyword evidence="8 11" id="KW-0564">Palmitate</keyword>
<dbReference type="PROSITE" id="PS50198">
    <property type="entry name" value="PPIC_PPIASE_2"/>
    <property type="match status" value="1"/>
</dbReference>
<dbReference type="Pfam" id="PF00639">
    <property type="entry name" value="Rotamase"/>
    <property type="match status" value="1"/>
</dbReference>
<keyword evidence="10 11" id="KW-0449">Lipoprotein</keyword>
<evidence type="ECO:0000259" key="14">
    <source>
        <dbReference type="PROSITE" id="PS50198"/>
    </source>
</evidence>
<dbReference type="InterPro" id="IPR008880">
    <property type="entry name" value="Trigger_fac_C"/>
</dbReference>
<dbReference type="InterPro" id="IPR046357">
    <property type="entry name" value="PPIase_dom_sf"/>
</dbReference>
<accession>A0A317KTI9</accession>
<feature type="compositionally biased region" description="Low complexity" evidence="12">
    <location>
        <begin position="290"/>
        <end position="300"/>
    </location>
</feature>
<dbReference type="EMBL" id="QGTD01000020">
    <property type="protein sequence ID" value="PWU66765.1"/>
    <property type="molecule type" value="Genomic_DNA"/>
</dbReference>
<name>A0A317KTI9_9BACI</name>
<dbReference type="InterPro" id="IPR037041">
    <property type="entry name" value="Trigger_fac_C_sf"/>
</dbReference>
<keyword evidence="5 11" id="KW-0732">Signal</keyword>
<feature type="region of interest" description="Disordered" evidence="12">
    <location>
        <begin position="284"/>
        <end position="344"/>
    </location>
</feature>
<keyword evidence="9 11" id="KW-0413">Isomerase</keyword>
<evidence type="ECO:0000256" key="9">
    <source>
        <dbReference type="ARBA" id="ARBA00023235"/>
    </source>
</evidence>
<dbReference type="Proteomes" id="UP000245624">
    <property type="component" value="Unassembled WGS sequence"/>
</dbReference>
<dbReference type="PANTHER" id="PTHR47245:SF1">
    <property type="entry name" value="FOLDASE PROTEIN PRSA"/>
    <property type="match status" value="1"/>
</dbReference>
<gene>
    <name evidence="11" type="primary">prsA</name>
    <name evidence="15" type="ORF">DLJ74_17990</name>
</gene>
<keyword evidence="4 11" id="KW-1003">Cell membrane</keyword>
<dbReference type="PANTHER" id="PTHR47245">
    <property type="entry name" value="PEPTIDYLPROLYL ISOMERASE"/>
    <property type="match status" value="1"/>
</dbReference>
<proteinExistence type="inferred from homology"/>
<comment type="catalytic activity">
    <reaction evidence="1 11">
        <text>[protein]-peptidylproline (omega=180) = [protein]-peptidylproline (omega=0)</text>
        <dbReference type="Rhea" id="RHEA:16237"/>
        <dbReference type="Rhea" id="RHEA-COMP:10747"/>
        <dbReference type="Rhea" id="RHEA-COMP:10748"/>
        <dbReference type="ChEBI" id="CHEBI:83833"/>
        <dbReference type="ChEBI" id="CHEBI:83834"/>
        <dbReference type="EC" id="5.2.1.8"/>
    </reaction>
</comment>
<dbReference type="SUPFAM" id="SSF54534">
    <property type="entry name" value="FKBP-like"/>
    <property type="match status" value="1"/>
</dbReference>
<evidence type="ECO:0000256" key="10">
    <source>
        <dbReference type="ARBA" id="ARBA00023288"/>
    </source>
</evidence>
<dbReference type="GO" id="GO:0006457">
    <property type="term" value="P:protein folding"/>
    <property type="evidence" value="ECO:0007669"/>
    <property type="project" value="UniProtKB-UniRule"/>
</dbReference>
<dbReference type="Pfam" id="PF05698">
    <property type="entry name" value="Trigger_C"/>
    <property type="match status" value="1"/>
</dbReference>
<dbReference type="EC" id="5.2.1.8" evidence="11"/>
<evidence type="ECO:0000313" key="15">
    <source>
        <dbReference type="EMBL" id="PWU66765.1"/>
    </source>
</evidence>
<sequence>MKKLAITATLAASVLTLSACSSDPETVVETDSGEVTKEQFYEELKANSGEQVLQQLVLETILNDKYEVSDEEIDAQIDQMKEQYGDQWETALSGSGYADEDALREDIRVSLLQQKAVTEDVEVTDEEIQQRYDRMGTKLVASHILVADEKTANEVIEKLDAGEDFAALAEEYSTDTASAANGGELGEFGPGEMVPEFEDAAYNLEIDEISEPVQSSHGWHVIKVTDHVESEEELEPLEDIKDQIRQEIALSKVDQTAGQEKLQSLIDNAKVDVKLDEFKDLFKKEEAPAESGGTESGTDAESGEGAESEEGTESNSDSAEEETESNSDAEKESNANDGDESSAE</sequence>
<feature type="compositionally biased region" description="Acidic residues" evidence="12">
    <location>
        <begin position="301"/>
        <end position="327"/>
    </location>
</feature>
<dbReference type="PROSITE" id="PS01096">
    <property type="entry name" value="PPIC_PPIASE_1"/>
    <property type="match status" value="1"/>
</dbReference>
<evidence type="ECO:0000256" key="12">
    <source>
        <dbReference type="SAM" id="MobiDB-lite"/>
    </source>
</evidence>
<evidence type="ECO:0000256" key="5">
    <source>
        <dbReference type="ARBA" id="ARBA00022729"/>
    </source>
</evidence>